<sequence length="88" mass="10302">MSADRDRRYLQYIREAIGLIERRTRGGRDAFLQDLDVQDAVLWRLQTLAEATGKLSEELNRRHPEIRWRAVPETISGTCQAWVSRDCD</sequence>
<dbReference type="RefSeq" id="WP_284057026.1">
    <property type="nucleotide sequence ID" value="NZ_JAMSLR010000005.1"/>
</dbReference>
<dbReference type="Proteomes" id="UP001165306">
    <property type="component" value="Unassembled WGS sequence"/>
</dbReference>
<dbReference type="GO" id="GO:0016787">
    <property type="term" value="F:hydrolase activity"/>
    <property type="evidence" value="ECO:0007669"/>
    <property type="project" value="UniProtKB-KW"/>
</dbReference>
<dbReference type="InterPro" id="IPR008201">
    <property type="entry name" value="HepT-like"/>
</dbReference>
<dbReference type="AlphaFoldDB" id="A0AA41WES0"/>
<organism evidence="4 5">
    <name type="scientific">Thermalbibacter longus</name>
    <dbReference type="NCBI Taxonomy" id="2951981"/>
    <lineage>
        <taxon>Bacteria</taxon>
        <taxon>Pseudomonadati</taxon>
        <taxon>Thermomicrobiota</taxon>
        <taxon>Thermomicrobia</taxon>
        <taxon>Thermomicrobiales</taxon>
        <taxon>Thermomicrobiaceae</taxon>
        <taxon>Thermalbibacter</taxon>
    </lineage>
</organism>
<name>A0AA41WES0_9BACT</name>
<evidence type="ECO:0000256" key="1">
    <source>
        <dbReference type="ARBA" id="ARBA00022649"/>
    </source>
</evidence>
<dbReference type="Pfam" id="PF01934">
    <property type="entry name" value="HepT-like"/>
    <property type="match status" value="1"/>
</dbReference>
<gene>
    <name evidence="4" type="ORF">NET02_08810</name>
</gene>
<protein>
    <recommendedName>
        <fullName evidence="6">DUF86 domain-containing protein</fullName>
    </recommendedName>
</protein>
<keyword evidence="3" id="KW-0378">Hydrolase</keyword>
<evidence type="ECO:0008006" key="6">
    <source>
        <dbReference type="Google" id="ProtNLM"/>
    </source>
</evidence>
<dbReference type="GO" id="GO:0004540">
    <property type="term" value="F:RNA nuclease activity"/>
    <property type="evidence" value="ECO:0007669"/>
    <property type="project" value="InterPro"/>
</dbReference>
<evidence type="ECO:0000256" key="3">
    <source>
        <dbReference type="ARBA" id="ARBA00022801"/>
    </source>
</evidence>
<dbReference type="EMBL" id="JAMSLR010000005">
    <property type="protein sequence ID" value="MCM8749244.1"/>
    <property type="molecule type" value="Genomic_DNA"/>
</dbReference>
<comment type="caution">
    <text evidence="4">The sequence shown here is derived from an EMBL/GenBank/DDBJ whole genome shotgun (WGS) entry which is preliminary data.</text>
</comment>
<proteinExistence type="predicted"/>
<keyword evidence="1" id="KW-1277">Toxin-antitoxin system</keyword>
<keyword evidence="5" id="KW-1185">Reference proteome</keyword>
<reference evidence="4" key="1">
    <citation type="submission" date="2022-06" db="EMBL/GenBank/DDBJ databases">
        <title>CFH 74404 Thermomicrobiaceae sp.</title>
        <authorList>
            <person name="Ming H."/>
            <person name="Li W.-J."/>
            <person name="Zhao Z."/>
        </authorList>
    </citation>
    <scope>NUCLEOTIDE SEQUENCE</scope>
    <source>
        <strain evidence="4">CFH 74404</strain>
    </source>
</reference>
<dbReference type="GO" id="GO:0110001">
    <property type="term" value="C:toxin-antitoxin complex"/>
    <property type="evidence" value="ECO:0007669"/>
    <property type="project" value="InterPro"/>
</dbReference>
<evidence type="ECO:0000256" key="2">
    <source>
        <dbReference type="ARBA" id="ARBA00022722"/>
    </source>
</evidence>
<evidence type="ECO:0000313" key="4">
    <source>
        <dbReference type="EMBL" id="MCM8749244.1"/>
    </source>
</evidence>
<accession>A0AA41WES0</accession>
<keyword evidence="2" id="KW-0540">Nuclease</keyword>
<evidence type="ECO:0000313" key="5">
    <source>
        <dbReference type="Proteomes" id="UP001165306"/>
    </source>
</evidence>